<dbReference type="InterPro" id="IPR045886">
    <property type="entry name" value="ThiF/MoeB/HesA"/>
</dbReference>
<dbReference type="GO" id="GO:0008641">
    <property type="term" value="F:ubiquitin-like modifier activating enzyme activity"/>
    <property type="evidence" value="ECO:0007669"/>
    <property type="project" value="InterPro"/>
</dbReference>
<keyword evidence="1" id="KW-0472">Membrane</keyword>
<organism evidence="3 4">
    <name type="scientific">Microcystis aeruginosa Ma_QC_B_20070730_S2</name>
    <dbReference type="NCBI Taxonomy" id="2486256"/>
    <lineage>
        <taxon>Bacteria</taxon>
        <taxon>Bacillati</taxon>
        <taxon>Cyanobacteriota</taxon>
        <taxon>Cyanophyceae</taxon>
        <taxon>Oscillatoriophycideae</taxon>
        <taxon>Chroococcales</taxon>
        <taxon>Microcystaceae</taxon>
        <taxon>Microcystis</taxon>
    </lineage>
</organism>
<evidence type="ECO:0000259" key="2">
    <source>
        <dbReference type="Pfam" id="PF00899"/>
    </source>
</evidence>
<dbReference type="EMBL" id="SFBK01000260">
    <property type="protein sequence ID" value="TRU19084.1"/>
    <property type="molecule type" value="Genomic_DNA"/>
</dbReference>
<name>A0A552DA42_MICAE</name>
<evidence type="ECO:0000256" key="1">
    <source>
        <dbReference type="SAM" id="Phobius"/>
    </source>
</evidence>
<accession>A0A552DA42</accession>
<dbReference type="InterPro" id="IPR000594">
    <property type="entry name" value="ThiF_NAD_FAD-bd"/>
</dbReference>
<dbReference type="Gene3D" id="3.40.50.720">
    <property type="entry name" value="NAD(P)-binding Rossmann-like Domain"/>
    <property type="match status" value="1"/>
</dbReference>
<feature type="domain" description="THIF-type NAD/FAD binding fold" evidence="2">
    <location>
        <begin position="17"/>
        <end position="271"/>
    </location>
</feature>
<keyword evidence="1" id="KW-1133">Transmembrane helix</keyword>
<dbReference type="PANTHER" id="PTHR43267">
    <property type="entry name" value="TRNA THREONYLCARBAMOYLADENOSINE DEHYDRATASE"/>
    <property type="match status" value="1"/>
</dbReference>
<dbReference type="Proteomes" id="UP000320551">
    <property type="component" value="Unassembled WGS sequence"/>
</dbReference>
<dbReference type="GO" id="GO:0061504">
    <property type="term" value="P:cyclic threonylcarbamoyladenosine biosynthetic process"/>
    <property type="evidence" value="ECO:0007669"/>
    <property type="project" value="TreeGrafter"/>
</dbReference>
<dbReference type="Pfam" id="PF00899">
    <property type="entry name" value="ThiF"/>
    <property type="match status" value="1"/>
</dbReference>
<evidence type="ECO:0000313" key="4">
    <source>
        <dbReference type="Proteomes" id="UP000320551"/>
    </source>
</evidence>
<keyword evidence="1" id="KW-0812">Transmembrane</keyword>
<dbReference type="SUPFAM" id="SSF69572">
    <property type="entry name" value="Activating enzymes of the ubiquitin-like proteins"/>
    <property type="match status" value="1"/>
</dbReference>
<dbReference type="InterPro" id="IPR035985">
    <property type="entry name" value="Ubiquitin-activating_enz"/>
</dbReference>
<reference evidence="3 4" key="1">
    <citation type="submission" date="2019-01" db="EMBL/GenBank/DDBJ databases">
        <title>Coherence of Microcystis species and biogeography revealed through population genomics.</title>
        <authorList>
            <person name="Perez-Carrascal O.M."/>
            <person name="Terrat Y."/>
            <person name="Giani A."/>
            <person name="Fortin N."/>
            <person name="Tromas N."/>
            <person name="Shapiro B.J."/>
        </authorList>
    </citation>
    <scope>NUCLEOTIDE SEQUENCE [LARGE SCALE GENOMIC DNA]</scope>
    <source>
        <strain evidence="3">Ma_QC_B_20070730_S2</strain>
    </source>
</reference>
<sequence>MIMTLSINSPDYFLNRSLPLLTNAGVEYLAKKKIVIAGCGGIGGAMALTMCRLGIGSFHLADPADFDPPDMNRQWGATGSTMGKNKAEVYRDLILDINPEAQIQVFNEGLTNNNQDEFLKEADILVDCLDAAVPYELRETIHQKARDLGIFSVVAPILGFGCFALCSSPGGMSMEFWTNTFRNVKQATAFPDIFNEWFVPEQIDVIGKSLQIGKVPTLAVGPVIGSSLLATECIAYLLDGIIPGSRKPIVLPKAMFFDLFRMSYKIVDVSELRSEFEGEQT</sequence>
<dbReference type="GO" id="GO:0061503">
    <property type="term" value="F:tRNA threonylcarbamoyladenosine dehydratase"/>
    <property type="evidence" value="ECO:0007669"/>
    <property type="project" value="TreeGrafter"/>
</dbReference>
<gene>
    <name evidence="3" type="ORF">EWV80_19840</name>
</gene>
<proteinExistence type="predicted"/>
<dbReference type="AlphaFoldDB" id="A0A552DA42"/>
<comment type="caution">
    <text evidence="3">The sequence shown here is derived from an EMBL/GenBank/DDBJ whole genome shotgun (WGS) entry which is preliminary data.</text>
</comment>
<evidence type="ECO:0000313" key="3">
    <source>
        <dbReference type="EMBL" id="TRU19084.1"/>
    </source>
</evidence>
<feature type="transmembrane region" description="Helical" evidence="1">
    <location>
        <begin position="148"/>
        <end position="170"/>
    </location>
</feature>
<dbReference type="PANTHER" id="PTHR43267:SF1">
    <property type="entry name" value="TRNA THREONYLCARBAMOYLADENOSINE DEHYDRATASE"/>
    <property type="match status" value="1"/>
</dbReference>
<protein>
    <recommendedName>
        <fullName evidence="2">THIF-type NAD/FAD binding fold domain-containing protein</fullName>
    </recommendedName>
</protein>